<dbReference type="EMBL" id="JAPEVB010000004">
    <property type="protein sequence ID" value="KAJ4389612.1"/>
    <property type="molecule type" value="Genomic_DNA"/>
</dbReference>
<evidence type="ECO:0000313" key="2">
    <source>
        <dbReference type="Proteomes" id="UP001140453"/>
    </source>
</evidence>
<dbReference type="InterPro" id="IPR011990">
    <property type="entry name" value="TPR-like_helical_dom_sf"/>
</dbReference>
<organism evidence="1 2">
    <name type="scientific">Gnomoniopsis smithogilvyi</name>
    <dbReference type="NCBI Taxonomy" id="1191159"/>
    <lineage>
        <taxon>Eukaryota</taxon>
        <taxon>Fungi</taxon>
        <taxon>Dikarya</taxon>
        <taxon>Ascomycota</taxon>
        <taxon>Pezizomycotina</taxon>
        <taxon>Sordariomycetes</taxon>
        <taxon>Sordariomycetidae</taxon>
        <taxon>Diaporthales</taxon>
        <taxon>Gnomoniaceae</taxon>
        <taxon>Gnomoniopsis</taxon>
    </lineage>
</organism>
<evidence type="ECO:0000313" key="1">
    <source>
        <dbReference type="EMBL" id="KAJ4389612.1"/>
    </source>
</evidence>
<dbReference type="SUPFAM" id="SSF48452">
    <property type="entry name" value="TPR-like"/>
    <property type="match status" value="1"/>
</dbReference>
<dbReference type="Gene3D" id="1.25.40.10">
    <property type="entry name" value="Tetratricopeptide repeat domain"/>
    <property type="match status" value="1"/>
</dbReference>
<dbReference type="OrthoDB" id="4473276at2759"/>
<reference evidence="1" key="1">
    <citation type="submission" date="2022-10" db="EMBL/GenBank/DDBJ databases">
        <title>Tapping the CABI collections for fungal endophytes: first genome assemblies for Collariella, Neodidymelliopsis, Ascochyta clinopodiicola, Didymella pomorum, Didymosphaeria variabile, Neocosmospora piperis and Neocucurbitaria cava.</title>
        <authorList>
            <person name="Hill R."/>
        </authorList>
    </citation>
    <scope>NUCLEOTIDE SEQUENCE</scope>
    <source>
        <strain evidence="1">IMI 355082</strain>
    </source>
</reference>
<dbReference type="Proteomes" id="UP001140453">
    <property type="component" value="Unassembled WGS sequence"/>
</dbReference>
<accession>A0A9W8YQW2</accession>
<comment type="caution">
    <text evidence="1">The sequence shown here is derived from an EMBL/GenBank/DDBJ whole genome shotgun (WGS) entry which is preliminary data.</text>
</comment>
<proteinExistence type="predicted"/>
<keyword evidence="2" id="KW-1185">Reference proteome</keyword>
<gene>
    <name evidence="1" type="ORF">N0V93_007083</name>
</gene>
<dbReference type="AlphaFoldDB" id="A0A9W8YQW2"/>
<name>A0A9W8YQW2_9PEZI</name>
<protein>
    <submittedName>
        <fullName evidence="1">Uncharacterized protein</fullName>
    </submittedName>
</protein>
<sequence>MTLLNTWLHTPCLVPQITVCRCNSRLINNMTPLKAQSDDRPEKFPWDFDDPNTPFWNDPALKSPLSRNFLTCFTAQEVTDMNLDASAHLIKDKKLSLLLHLLQSKYEARKAEVAPSPLYETAWEDWQRLMVGFIHLQDLSGLGEEQQNSLELLMKHGRDGKRNLVGVNMMASFKMDQGKYDDAELLVREALPWLQEHEMLGRDSPQALGCMRRLIECLWKQGKIDEADKVLGEYRTLVTDMGNGKFEKYQDEEKEEMETLLPKAPALMCVGQSDG</sequence>